<evidence type="ECO:0000256" key="1">
    <source>
        <dbReference type="ARBA" id="ARBA00006914"/>
    </source>
</evidence>
<dbReference type="InterPro" id="IPR031996">
    <property type="entry name" value="NVL2_nucleolin-bd"/>
</dbReference>
<dbReference type="GO" id="GO:0003723">
    <property type="term" value="F:RNA binding"/>
    <property type="evidence" value="ECO:0007669"/>
    <property type="project" value="TreeGrafter"/>
</dbReference>
<keyword evidence="3 4" id="KW-0067">ATP-binding</keyword>
<dbReference type="PROSITE" id="PS00674">
    <property type="entry name" value="AAA"/>
    <property type="match status" value="1"/>
</dbReference>
<evidence type="ECO:0000256" key="3">
    <source>
        <dbReference type="ARBA" id="ARBA00022840"/>
    </source>
</evidence>
<proteinExistence type="inferred from homology"/>
<dbReference type="GO" id="GO:0016887">
    <property type="term" value="F:ATP hydrolysis activity"/>
    <property type="evidence" value="ECO:0007669"/>
    <property type="project" value="InterPro"/>
</dbReference>
<evidence type="ECO:0000313" key="7">
    <source>
        <dbReference type="EMBL" id="CAD7280162.1"/>
    </source>
</evidence>
<dbReference type="Gene3D" id="3.40.50.300">
    <property type="entry name" value="P-loop containing nucleotide triphosphate hydrolases"/>
    <property type="match status" value="2"/>
</dbReference>
<dbReference type="FunFam" id="3.40.50.300:FF:000600">
    <property type="entry name" value="Nuclear valosin-containing protein-like"/>
    <property type="match status" value="1"/>
</dbReference>
<dbReference type="InterPro" id="IPR003593">
    <property type="entry name" value="AAA+_ATPase"/>
</dbReference>
<dbReference type="Gene3D" id="1.10.10.2010">
    <property type="match status" value="1"/>
</dbReference>
<feature type="domain" description="AAA+ ATPase" evidence="6">
    <location>
        <begin position="162"/>
        <end position="301"/>
    </location>
</feature>
<dbReference type="OrthoDB" id="27435at2759"/>
<dbReference type="PANTHER" id="PTHR23077">
    <property type="entry name" value="AAA-FAMILY ATPASE"/>
    <property type="match status" value="1"/>
</dbReference>
<dbReference type="GO" id="GO:0042254">
    <property type="term" value="P:ribosome biogenesis"/>
    <property type="evidence" value="ECO:0007669"/>
    <property type="project" value="TreeGrafter"/>
</dbReference>
<dbReference type="SUPFAM" id="SSF52540">
    <property type="entry name" value="P-loop containing nucleoside triphosphate hydrolases"/>
    <property type="match status" value="2"/>
</dbReference>
<name>A0A7R9BRE5_9CRUS</name>
<dbReference type="Pfam" id="PF17862">
    <property type="entry name" value="AAA_lid_3"/>
    <property type="match status" value="2"/>
</dbReference>
<evidence type="ECO:0000256" key="2">
    <source>
        <dbReference type="ARBA" id="ARBA00022741"/>
    </source>
</evidence>
<dbReference type="AlphaFoldDB" id="A0A7R9BRE5"/>
<evidence type="ECO:0000256" key="5">
    <source>
        <dbReference type="SAM" id="MobiDB-lite"/>
    </source>
</evidence>
<dbReference type="InterPro" id="IPR041569">
    <property type="entry name" value="AAA_lid_3"/>
</dbReference>
<keyword evidence="2 4" id="KW-0547">Nucleotide-binding</keyword>
<comment type="similarity">
    <text evidence="1 4">Belongs to the AAA ATPase family.</text>
</comment>
<gene>
    <name evidence="7" type="ORF">NMOB1V02_LOCUS7825</name>
</gene>
<dbReference type="Proteomes" id="UP000678499">
    <property type="component" value="Unassembled WGS sequence"/>
</dbReference>
<feature type="region of interest" description="Disordered" evidence="5">
    <location>
        <begin position="76"/>
        <end position="119"/>
    </location>
</feature>
<dbReference type="EMBL" id="OA884010">
    <property type="protein sequence ID" value="CAD7280162.1"/>
    <property type="molecule type" value="Genomic_DNA"/>
</dbReference>
<dbReference type="GO" id="GO:0005634">
    <property type="term" value="C:nucleus"/>
    <property type="evidence" value="ECO:0007669"/>
    <property type="project" value="TreeGrafter"/>
</dbReference>
<evidence type="ECO:0000313" key="8">
    <source>
        <dbReference type="Proteomes" id="UP000678499"/>
    </source>
</evidence>
<dbReference type="GO" id="GO:1990275">
    <property type="term" value="F:preribosome binding"/>
    <property type="evidence" value="ECO:0007669"/>
    <property type="project" value="TreeGrafter"/>
</dbReference>
<dbReference type="Gene3D" id="1.10.8.60">
    <property type="match status" value="2"/>
</dbReference>
<dbReference type="InterPro" id="IPR003959">
    <property type="entry name" value="ATPase_AAA_core"/>
</dbReference>
<reference evidence="7" key="1">
    <citation type="submission" date="2020-11" db="EMBL/GenBank/DDBJ databases">
        <authorList>
            <person name="Tran Van P."/>
        </authorList>
    </citation>
    <scope>NUCLEOTIDE SEQUENCE</scope>
</reference>
<dbReference type="FunFam" id="3.40.50.300:FF:000149">
    <property type="entry name" value="Nuclear valosin-containing protein-like"/>
    <property type="match status" value="1"/>
</dbReference>
<dbReference type="Pfam" id="PF16725">
    <property type="entry name" value="Nucleolin_bd"/>
    <property type="match status" value="1"/>
</dbReference>
<dbReference type="EMBL" id="CAJPEX010001973">
    <property type="protein sequence ID" value="CAG0920314.1"/>
    <property type="molecule type" value="Genomic_DNA"/>
</dbReference>
<evidence type="ECO:0000256" key="4">
    <source>
        <dbReference type="RuleBase" id="RU003651"/>
    </source>
</evidence>
<dbReference type="SMART" id="SM00382">
    <property type="entry name" value="AAA"/>
    <property type="match status" value="2"/>
</dbReference>
<protein>
    <recommendedName>
        <fullName evidence="6">AAA+ ATPase domain-containing protein</fullName>
    </recommendedName>
</protein>
<dbReference type="InterPro" id="IPR038100">
    <property type="entry name" value="NLV2_N_sf"/>
</dbReference>
<sequence>MIAELEARFPEYRRKKKRSFRRSVEKCYSILRQDLGIPSSDSETIVDEDDDMPQVLEEVYADIQKTSMNSSISKLYHSGASSAAQGSPAKKPRPSNAVRRNNEESTASQPKKKRSKGIDVSPEIPSVKFCDVGGAQVAVKEIKRLVFHMEHPEVFAKIGVSPPRGFLLHGPPGSGKTLLGRAVAGELGIPLIKVAATEMISGVSGESEGRLRDVFEAALNAAPCVLFIDEIDSITPKRETAGKEMERRVVAQLVSCLDDMACHVNGSKVVVVGATSRPDSLDPGLRRGGRFDREISLGIPDMAARKEILHILCADLTLAPNFDFDLVARRTPGFVGADLASLTREAAMIAVNRSFSNLEAGTELTLCVTDEDFVTASKTVQPSAKREGFATVPDVTWDDVGALSDIREELEVSIMAPVKFPEQFEALGLGNPSGVLLCGPPGCGKTLLAKAVANEANINFISVKGPELLNMYVGESERAVRACFVRARNSAPCVIFFDELDSLCPKRSSGPGGDGASGRVVNQLLTEMDGVGGRKGVFVMAATNRPDILDPAVLRPGRLDKILYVGLPCPDDRADIIFALTAGGTKPKLKPGVDLAAIARSPRCDGFSGADLAALVREASVAALKEILKFDSETSAKPGIVSVGNEHFDFAFEKVSPSNNPEERKKYEALRDKLNLGKFKVAK</sequence>
<dbReference type="InterPro" id="IPR027417">
    <property type="entry name" value="P-loop_NTPase"/>
</dbReference>
<feature type="domain" description="AAA+ ATPase" evidence="6">
    <location>
        <begin position="431"/>
        <end position="569"/>
    </location>
</feature>
<dbReference type="PANTHER" id="PTHR23077:SF171">
    <property type="entry name" value="NUCLEAR VALOSIN-CONTAINING PROTEIN-LIKE"/>
    <property type="match status" value="1"/>
</dbReference>
<keyword evidence="8" id="KW-1185">Reference proteome</keyword>
<dbReference type="Pfam" id="PF00004">
    <property type="entry name" value="AAA"/>
    <property type="match status" value="2"/>
</dbReference>
<evidence type="ECO:0000259" key="6">
    <source>
        <dbReference type="SMART" id="SM00382"/>
    </source>
</evidence>
<dbReference type="InterPro" id="IPR003960">
    <property type="entry name" value="ATPase_AAA_CS"/>
</dbReference>
<dbReference type="InterPro" id="IPR050168">
    <property type="entry name" value="AAA_ATPase_domain"/>
</dbReference>
<feature type="compositionally biased region" description="Low complexity" evidence="5">
    <location>
        <begin position="78"/>
        <end position="89"/>
    </location>
</feature>
<dbReference type="GO" id="GO:0005524">
    <property type="term" value="F:ATP binding"/>
    <property type="evidence" value="ECO:0007669"/>
    <property type="project" value="UniProtKB-KW"/>
</dbReference>
<accession>A0A7R9BRE5</accession>
<organism evidence="7">
    <name type="scientific">Notodromas monacha</name>
    <dbReference type="NCBI Taxonomy" id="399045"/>
    <lineage>
        <taxon>Eukaryota</taxon>
        <taxon>Metazoa</taxon>
        <taxon>Ecdysozoa</taxon>
        <taxon>Arthropoda</taxon>
        <taxon>Crustacea</taxon>
        <taxon>Oligostraca</taxon>
        <taxon>Ostracoda</taxon>
        <taxon>Podocopa</taxon>
        <taxon>Podocopida</taxon>
        <taxon>Cypridocopina</taxon>
        <taxon>Cypridoidea</taxon>
        <taxon>Cyprididae</taxon>
        <taxon>Notodromas</taxon>
    </lineage>
</organism>